<dbReference type="AlphaFoldDB" id="A0A2S2QB31"/>
<name>A0A2S2QB31_9HEMI</name>
<keyword evidence="11" id="KW-1185">Reference proteome</keyword>
<feature type="short sequence motif" description="Histidine triad motif" evidence="7">
    <location>
        <begin position="117"/>
        <end position="121"/>
    </location>
</feature>
<dbReference type="SUPFAM" id="SSF54197">
    <property type="entry name" value="HIT-like"/>
    <property type="match status" value="1"/>
</dbReference>
<gene>
    <name evidence="10" type="primary">HINT3_1</name>
    <name evidence="9" type="synonym">HINT3_0</name>
    <name evidence="12" type="synonym">LOC112686536</name>
    <name evidence="9" type="ORF">g.171526</name>
    <name evidence="10" type="ORF">g.171527</name>
</gene>
<evidence type="ECO:0000256" key="1">
    <source>
        <dbReference type="ARBA" id="ARBA00022741"/>
    </source>
</evidence>
<keyword evidence="1" id="KW-0547">Nucleotide-binding</keyword>
<evidence type="ECO:0000256" key="3">
    <source>
        <dbReference type="ARBA" id="ARBA00024472"/>
    </source>
</evidence>
<reference evidence="10" key="1">
    <citation type="submission" date="2018-04" db="EMBL/GenBank/DDBJ databases">
        <title>Transcriptome assembly of Sipha flava.</title>
        <authorList>
            <person name="Scully E.D."/>
            <person name="Geib S.M."/>
            <person name="Palmer N.A."/>
            <person name="Koch K."/>
            <person name="Bradshaw J."/>
            <person name="Heng-Moss T."/>
            <person name="Sarath G."/>
        </authorList>
    </citation>
    <scope>NUCLEOTIDE SEQUENCE</scope>
</reference>
<dbReference type="OrthoDB" id="1915375at2759"/>
<evidence type="ECO:0000259" key="8">
    <source>
        <dbReference type="PROSITE" id="PS51084"/>
    </source>
</evidence>
<dbReference type="EMBL" id="GGMS01005756">
    <property type="protein sequence ID" value="MBY74959.1"/>
    <property type="molecule type" value="Transcribed_RNA"/>
</dbReference>
<protein>
    <recommendedName>
        <fullName evidence="5">Adenosine 5'-monophosphoramidase HINT3</fullName>
    </recommendedName>
    <alternativeName>
        <fullName evidence="6">Histidine triad nucleotide-binding protein 3</fullName>
    </alternativeName>
</protein>
<dbReference type="GO" id="GO:0000166">
    <property type="term" value="F:nucleotide binding"/>
    <property type="evidence" value="ECO:0007669"/>
    <property type="project" value="UniProtKB-KW"/>
</dbReference>
<evidence type="ECO:0000313" key="12">
    <source>
        <dbReference type="RefSeq" id="XP_025414664.1"/>
    </source>
</evidence>
<dbReference type="EMBL" id="GGMS01004306">
    <property type="protein sequence ID" value="MBY73509.1"/>
    <property type="molecule type" value="Transcribed_RNA"/>
</dbReference>
<evidence type="ECO:0000256" key="4">
    <source>
        <dbReference type="ARBA" id="ARBA00025764"/>
    </source>
</evidence>
<feature type="domain" description="HIT" evidence="8">
    <location>
        <begin position="24"/>
        <end position="132"/>
    </location>
</feature>
<dbReference type="InterPro" id="IPR011146">
    <property type="entry name" value="HIT-like"/>
</dbReference>
<evidence type="ECO:0000313" key="9">
    <source>
        <dbReference type="EMBL" id="MBY73509.1"/>
    </source>
</evidence>
<accession>A0A2S2QB31</accession>
<dbReference type="RefSeq" id="XP_025414664.1">
    <property type="nucleotide sequence ID" value="XM_025558879.1"/>
</dbReference>
<evidence type="ECO:0000256" key="5">
    <source>
        <dbReference type="ARBA" id="ARBA00039802"/>
    </source>
</evidence>
<evidence type="ECO:0000256" key="7">
    <source>
        <dbReference type="PROSITE-ProRule" id="PRU00464"/>
    </source>
</evidence>
<dbReference type="PANTHER" id="PTHR12486:SF5">
    <property type="entry name" value="ADENOSINE 5'-MONOPHOSPHORAMIDASE HINT3"/>
    <property type="match status" value="1"/>
</dbReference>
<evidence type="ECO:0000256" key="6">
    <source>
        <dbReference type="ARBA" id="ARBA00042361"/>
    </source>
</evidence>
<proteinExistence type="inferred from homology"/>
<dbReference type="GO" id="GO:0016787">
    <property type="term" value="F:hydrolase activity"/>
    <property type="evidence" value="ECO:0007669"/>
    <property type="project" value="UniProtKB-KW"/>
</dbReference>
<evidence type="ECO:0000313" key="10">
    <source>
        <dbReference type="EMBL" id="MBY74959.1"/>
    </source>
</evidence>
<dbReference type="Gene3D" id="3.30.428.10">
    <property type="entry name" value="HIT-like"/>
    <property type="match status" value="1"/>
</dbReference>
<sequence>MSEEPMNNKIVKNDRTEDRVQTCVFCNIISANGSNILEPRSNEFVVIKDLKPVATHHFLVLSHKHIASSKSLQPCEQDRNLIESMVTAAKQILLNNGCDLNDTRMGFHWPPFYSIGHMHLHVISPISSMSAFNRYVVFNPSISYIFVDVDYIKKRIGCKEKKETEDPSTV</sequence>
<reference evidence="12" key="2">
    <citation type="submission" date="2025-04" db="UniProtKB">
        <authorList>
            <consortium name="RefSeq"/>
        </authorList>
    </citation>
    <scope>IDENTIFICATION</scope>
    <source>
        <tissue evidence="12">Whole body</tissue>
    </source>
</reference>
<comment type="similarity">
    <text evidence="4">Belongs to the HINT family.</text>
</comment>
<evidence type="ECO:0000256" key="2">
    <source>
        <dbReference type="ARBA" id="ARBA00022801"/>
    </source>
</evidence>
<organism evidence="10">
    <name type="scientific">Sipha flava</name>
    <name type="common">yellow sugarcane aphid</name>
    <dbReference type="NCBI Taxonomy" id="143950"/>
    <lineage>
        <taxon>Eukaryota</taxon>
        <taxon>Metazoa</taxon>
        <taxon>Ecdysozoa</taxon>
        <taxon>Arthropoda</taxon>
        <taxon>Hexapoda</taxon>
        <taxon>Insecta</taxon>
        <taxon>Pterygota</taxon>
        <taxon>Neoptera</taxon>
        <taxon>Paraneoptera</taxon>
        <taxon>Hemiptera</taxon>
        <taxon>Sternorrhyncha</taxon>
        <taxon>Aphidomorpha</taxon>
        <taxon>Aphidoidea</taxon>
        <taxon>Aphididae</taxon>
        <taxon>Sipha</taxon>
    </lineage>
</organism>
<comment type="catalytic activity">
    <reaction evidence="3">
        <text>adenosine 5'-phosphoramidate + H2O = NH4(+) + AMP</text>
        <dbReference type="Rhea" id="RHEA:67916"/>
        <dbReference type="ChEBI" id="CHEBI:15377"/>
        <dbReference type="ChEBI" id="CHEBI:28938"/>
        <dbReference type="ChEBI" id="CHEBI:57890"/>
        <dbReference type="ChEBI" id="CHEBI:456215"/>
    </reaction>
</comment>
<dbReference type="PANTHER" id="PTHR12486">
    <property type="entry name" value="APRATAXIN-RELATED"/>
    <property type="match status" value="1"/>
</dbReference>
<dbReference type="PROSITE" id="PS51084">
    <property type="entry name" value="HIT_2"/>
    <property type="match status" value="1"/>
</dbReference>
<dbReference type="Proteomes" id="UP000694846">
    <property type="component" value="Unplaced"/>
</dbReference>
<evidence type="ECO:0000313" key="11">
    <source>
        <dbReference type="Proteomes" id="UP000694846"/>
    </source>
</evidence>
<dbReference type="InterPro" id="IPR036265">
    <property type="entry name" value="HIT-like_sf"/>
</dbReference>
<dbReference type="Pfam" id="PF11969">
    <property type="entry name" value="DcpS_C"/>
    <property type="match status" value="1"/>
</dbReference>
<keyword evidence="2" id="KW-0378">Hydrolase</keyword>